<dbReference type="AlphaFoldDB" id="A0AAJ5WE06"/>
<proteinExistence type="predicted"/>
<organism evidence="1 2">
    <name type="scientific">Candidatus Pseudomonas phytovorans</name>
    <dbReference type="NCBI Taxonomy" id="3121377"/>
    <lineage>
        <taxon>Bacteria</taxon>
        <taxon>Pseudomonadati</taxon>
        <taxon>Pseudomonadota</taxon>
        <taxon>Gammaproteobacteria</taxon>
        <taxon>Pseudomonadales</taxon>
        <taxon>Pseudomonadaceae</taxon>
        <taxon>Pseudomonas</taxon>
    </lineage>
</organism>
<dbReference type="Gene3D" id="2.60.200.60">
    <property type="match status" value="1"/>
</dbReference>
<evidence type="ECO:0000313" key="2">
    <source>
        <dbReference type="Proteomes" id="UP001216329"/>
    </source>
</evidence>
<evidence type="ECO:0000313" key="1">
    <source>
        <dbReference type="EMBL" id="WEK28718.1"/>
    </source>
</evidence>
<dbReference type="CDD" id="cd14743">
    <property type="entry name" value="PAAR_CT_1"/>
    <property type="match status" value="1"/>
</dbReference>
<dbReference type="InterPro" id="IPR008727">
    <property type="entry name" value="PAAR_motif"/>
</dbReference>
<dbReference type="Pfam" id="PF05488">
    <property type="entry name" value="PAAR_motif"/>
    <property type="match status" value="1"/>
</dbReference>
<protein>
    <submittedName>
        <fullName evidence="1">PAAR domain-containing protein</fullName>
    </submittedName>
</protein>
<accession>A0AAJ5WE06</accession>
<dbReference type="EMBL" id="CP119325">
    <property type="protein sequence ID" value="WEK28718.1"/>
    <property type="molecule type" value="Genomic_DNA"/>
</dbReference>
<gene>
    <name evidence="1" type="ORF">P0Y58_17585</name>
</gene>
<dbReference type="Proteomes" id="UP001216329">
    <property type="component" value="Chromosome"/>
</dbReference>
<sequence>MNPVVLVGHQHNCPLHEVNQVESGSAAYTFNGKPVARVGDRTTYEPVRLELLAASFKQVEHGPWWPINSWLFLSSGGRLAHLKAEAQWCRLIDPPR</sequence>
<name>A0AAJ5WE06_9PSED</name>
<reference evidence="1" key="1">
    <citation type="submission" date="2023-03" db="EMBL/GenBank/DDBJ databases">
        <title>Andean soil-derived lignocellulolytic bacterial consortium as a source of novel taxa and putative plastic-active enzymes.</title>
        <authorList>
            <person name="Diaz-Garcia L."/>
            <person name="Chuvochina M."/>
            <person name="Feuerriegel G."/>
            <person name="Bunk B."/>
            <person name="Sproer C."/>
            <person name="Streit W.R."/>
            <person name="Rodriguez L.M."/>
            <person name="Overmann J."/>
            <person name="Jimenez D.J."/>
        </authorList>
    </citation>
    <scope>NUCLEOTIDE SEQUENCE</scope>
    <source>
        <strain evidence="1">MAG 876</strain>
    </source>
</reference>